<dbReference type="EMBL" id="BOMN01000001">
    <property type="protein sequence ID" value="GIE16908.1"/>
    <property type="molecule type" value="Genomic_DNA"/>
</dbReference>
<dbReference type="Proteomes" id="UP000603200">
    <property type="component" value="Unassembled WGS sequence"/>
</dbReference>
<sequence>MTPIVPMPDSPDRDSVREWMAQLRSVLPNENRGSARGPSAGSLVLGSSATPEEFANVQRSRLLNVVDDHSDRNGRRRIEVALTGEVTSGHFVSVSTLGSFLTNLQESISAVAQALSGRPTNSAAIPREIRDATALSAVATFPSSFGVAMYGPSTDQEESGLFADWVGEFRTILDEAVDRVLNIVDLSEGAGLSDELLTEQLAPLGPRSMKHIGALTAGLSSAGVGMRVAWYARGAQGRRSSWSARGVQRVRDLCEHSEFAEAERVTVVGLLGSASAFRSKVEIRTDGGEIVQGSTSEELSSHLERYFNKRVEAVIEVTRVRFSGGRERTISHVLELRNV</sequence>
<proteinExistence type="predicted"/>
<evidence type="ECO:0000313" key="2">
    <source>
        <dbReference type="Proteomes" id="UP000603200"/>
    </source>
</evidence>
<evidence type="ECO:0000313" key="1">
    <source>
        <dbReference type="EMBL" id="GIE16908.1"/>
    </source>
</evidence>
<gene>
    <name evidence="1" type="ORF">Ahu01nite_000100</name>
</gene>
<organism evidence="1 2">
    <name type="scientific">Winogradskya humida</name>
    <dbReference type="NCBI Taxonomy" id="113566"/>
    <lineage>
        <taxon>Bacteria</taxon>
        <taxon>Bacillati</taxon>
        <taxon>Actinomycetota</taxon>
        <taxon>Actinomycetes</taxon>
        <taxon>Micromonosporales</taxon>
        <taxon>Micromonosporaceae</taxon>
        <taxon>Winogradskya</taxon>
    </lineage>
</organism>
<accession>A0ABQ3ZE98</accession>
<evidence type="ECO:0008006" key="3">
    <source>
        <dbReference type="Google" id="ProtNLM"/>
    </source>
</evidence>
<reference evidence="1 2" key="1">
    <citation type="submission" date="2021-01" db="EMBL/GenBank/DDBJ databases">
        <title>Whole genome shotgun sequence of Actinoplanes humidus NBRC 14915.</title>
        <authorList>
            <person name="Komaki H."/>
            <person name="Tamura T."/>
        </authorList>
    </citation>
    <scope>NUCLEOTIDE SEQUENCE [LARGE SCALE GENOMIC DNA]</scope>
    <source>
        <strain evidence="1 2">NBRC 14915</strain>
    </source>
</reference>
<keyword evidence="2" id="KW-1185">Reference proteome</keyword>
<dbReference type="RefSeq" id="WP_203834232.1">
    <property type="nucleotide sequence ID" value="NZ_BAAATV010000001.1"/>
</dbReference>
<comment type="caution">
    <text evidence="1">The sequence shown here is derived from an EMBL/GenBank/DDBJ whole genome shotgun (WGS) entry which is preliminary data.</text>
</comment>
<name>A0ABQ3ZE98_9ACTN</name>
<protein>
    <recommendedName>
        <fullName evidence="3">PH domain-containing protein</fullName>
    </recommendedName>
</protein>